<dbReference type="GeneID" id="25570126"/>
<evidence type="ECO:0000256" key="2">
    <source>
        <dbReference type="SAM" id="Phobius"/>
    </source>
</evidence>
<dbReference type="GO" id="GO:0015293">
    <property type="term" value="F:symporter activity"/>
    <property type="evidence" value="ECO:0007669"/>
    <property type="project" value="InterPro"/>
</dbReference>
<evidence type="ECO:0000313" key="3">
    <source>
        <dbReference type="EMBL" id="KNC53389.1"/>
    </source>
</evidence>
<dbReference type="STRING" id="461836.A0A0L0DM39"/>
<dbReference type="OrthoDB" id="197206at2759"/>
<feature type="transmembrane region" description="Helical" evidence="2">
    <location>
        <begin position="187"/>
        <end position="211"/>
    </location>
</feature>
<reference evidence="3 4" key="1">
    <citation type="submission" date="2010-05" db="EMBL/GenBank/DDBJ databases">
        <title>The Genome Sequence of Thecamonas trahens ATCC 50062.</title>
        <authorList>
            <consortium name="The Broad Institute Genome Sequencing Platform"/>
            <person name="Russ C."/>
            <person name="Cuomo C."/>
            <person name="Shea T."/>
            <person name="Young S.K."/>
            <person name="Zeng Q."/>
            <person name="Koehrsen M."/>
            <person name="Haas B."/>
            <person name="Borodovsky M."/>
            <person name="Guigo R."/>
            <person name="Alvarado L."/>
            <person name="Berlin A."/>
            <person name="Bochicchio J."/>
            <person name="Borenstein D."/>
            <person name="Chapman S."/>
            <person name="Chen Z."/>
            <person name="Freedman E."/>
            <person name="Gellesch M."/>
            <person name="Goldberg J."/>
            <person name="Griggs A."/>
            <person name="Gujja S."/>
            <person name="Heilman E."/>
            <person name="Heiman D."/>
            <person name="Hepburn T."/>
            <person name="Howarth C."/>
            <person name="Jen D."/>
            <person name="Larson L."/>
            <person name="Mehta T."/>
            <person name="Park D."/>
            <person name="Pearson M."/>
            <person name="Roberts A."/>
            <person name="Saif S."/>
            <person name="Shenoy N."/>
            <person name="Sisk P."/>
            <person name="Stolte C."/>
            <person name="Sykes S."/>
            <person name="Thomson T."/>
            <person name="Walk T."/>
            <person name="White J."/>
            <person name="Yandava C."/>
            <person name="Burger G."/>
            <person name="Gray M.W."/>
            <person name="Holland P.W.H."/>
            <person name="King N."/>
            <person name="Lang F.B.F."/>
            <person name="Roger A.J."/>
            <person name="Ruiz-Trillo I."/>
            <person name="Lander E."/>
            <person name="Nusbaum C."/>
        </authorList>
    </citation>
    <scope>NUCLEOTIDE SEQUENCE [LARGE SCALE GENOMIC DNA]</scope>
    <source>
        <strain evidence="3 4">ATCC 50062</strain>
    </source>
</reference>
<dbReference type="GO" id="GO:0008643">
    <property type="term" value="P:carbohydrate transport"/>
    <property type="evidence" value="ECO:0007669"/>
    <property type="project" value="InterPro"/>
</dbReference>
<dbReference type="EMBL" id="GL349481">
    <property type="protein sequence ID" value="KNC53389.1"/>
    <property type="molecule type" value="Genomic_DNA"/>
</dbReference>
<comment type="similarity">
    <text evidence="1">Belongs to the major facilitator superfamily.</text>
</comment>
<keyword evidence="2" id="KW-1133">Transmembrane helix</keyword>
<dbReference type="InterPro" id="IPR039672">
    <property type="entry name" value="MFS_2"/>
</dbReference>
<dbReference type="Proteomes" id="UP000054408">
    <property type="component" value="Unassembled WGS sequence"/>
</dbReference>
<feature type="transmembrane region" description="Helical" evidence="2">
    <location>
        <begin position="99"/>
        <end position="122"/>
    </location>
</feature>
<dbReference type="GO" id="GO:0005886">
    <property type="term" value="C:plasma membrane"/>
    <property type="evidence" value="ECO:0007669"/>
    <property type="project" value="TreeGrafter"/>
</dbReference>
<protein>
    <submittedName>
        <fullName evidence="3">Uncharacterized protein</fullName>
    </submittedName>
</protein>
<sequence length="367" mass="39777">MIRTLQNPAFGTLLITITFLNCQPYYLVILPYWVKYSLELDSFWQAAIMTTYMTGAFVFIPFWTWLAARVGKKRTYLLSMGVAVVAFSTIVLVRSGDKVAAVLVSFCAGASGLSLNAYNFLFQSLLADIIEYDELRTGVRREAQYANMVQVFNALTSVMSVSLPLFIMDSVGFHANEDQPAKVRHTISALLGPGCAVYVALAALSFVFYPITTLVHERIRDGLDLHATGQPALDPVTGEMVLAPGSTTSVVDSDVAWFLDNFSALSSAGPSSATRSRCPSADCSASSWPGLHSPPPLLLARSSGSCRTSTATWRSARLSPWSHSPGSSLTSAALLRRSNLRARPCRGPSSTTTSSMATTWWPRACSL</sequence>
<feature type="transmembrane region" description="Helical" evidence="2">
    <location>
        <begin position="46"/>
        <end position="68"/>
    </location>
</feature>
<dbReference type="Gene3D" id="1.20.1250.20">
    <property type="entry name" value="MFS general substrate transporter like domains"/>
    <property type="match status" value="1"/>
</dbReference>
<dbReference type="SUPFAM" id="SSF103473">
    <property type="entry name" value="MFS general substrate transporter"/>
    <property type="match status" value="1"/>
</dbReference>
<dbReference type="RefSeq" id="XP_013754487.1">
    <property type="nucleotide sequence ID" value="XM_013899033.1"/>
</dbReference>
<dbReference type="PANTHER" id="PTHR11328">
    <property type="entry name" value="MAJOR FACILITATOR SUPERFAMILY DOMAIN-CONTAINING PROTEIN"/>
    <property type="match status" value="1"/>
</dbReference>
<name>A0A0L0DM39_THETB</name>
<feature type="transmembrane region" description="Helical" evidence="2">
    <location>
        <begin position="143"/>
        <end position="167"/>
    </location>
</feature>
<proteinExistence type="inferred from homology"/>
<evidence type="ECO:0000256" key="1">
    <source>
        <dbReference type="ARBA" id="ARBA00008335"/>
    </source>
</evidence>
<accession>A0A0L0DM39</accession>
<keyword evidence="4" id="KW-1185">Reference proteome</keyword>
<keyword evidence="2" id="KW-0812">Transmembrane</keyword>
<dbReference type="PANTHER" id="PTHR11328:SF24">
    <property type="entry name" value="MAJOR FACILITATOR SUPERFAMILY (MFS) PROFILE DOMAIN-CONTAINING PROTEIN"/>
    <property type="match status" value="1"/>
</dbReference>
<dbReference type="InterPro" id="IPR036259">
    <property type="entry name" value="MFS_trans_sf"/>
</dbReference>
<organism evidence="3 4">
    <name type="scientific">Thecamonas trahens ATCC 50062</name>
    <dbReference type="NCBI Taxonomy" id="461836"/>
    <lineage>
        <taxon>Eukaryota</taxon>
        <taxon>Apusozoa</taxon>
        <taxon>Apusomonadida</taxon>
        <taxon>Apusomonadidae</taxon>
        <taxon>Thecamonas</taxon>
    </lineage>
</organism>
<feature type="transmembrane region" description="Helical" evidence="2">
    <location>
        <begin position="75"/>
        <end position="93"/>
    </location>
</feature>
<dbReference type="Pfam" id="PF13347">
    <property type="entry name" value="MFS_2"/>
    <property type="match status" value="1"/>
</dbReference>
<gene>
    <name evidence="3" type="ORF">AMSG_12211</name>
</gene>
<evidence type="ECO:0000313" key="4">
    <source>
        <dbReference type="Proteomes" id="UP000054408"/>
    </source>
</evidence>
<keyword evidence="2" id="KW-0472">Membrane</keyword>
<feature type="transmembrane region" description="Helical" evidence="2">
    <location>
        <begin position="12"/>
        <end position="34"/>
    </location>
</feature>
<dbReference type="AlphaFoldDB" id="A0A0L0DM39"/>